<dbReference type="GO" id="GO:0005829">
    <property type="term" value="C:cytosol"/>
    <property type="evidence" value="ECO:0007669"/>
    <property type="project" value="TreeGrafter"/>
</dbReference>
<evidence type="ECO:0000256" key="1">
    <source>
        <dbReference type="ARBA" id="ARBA00007274"/>
    </source>
</evidence>
<evidence type="ECO:0000256" key="2">
    <source>
        <dbReference type="ARBA" id="ARBA00022679"/>
    </source>
</evidence>
<dbReference type="AlphaFoldDB" id="A0A1H2RMB8"/>
<evidence type="ECO:0000259" key="4">
    <source>
        <dbReference type="SMART" id="SM01266"/>
    </source>
</evidence>
<gene>
    <name evidence="5" type="ORF">SAMN05421781_0836</name>
</gene>
<accession>A0A1H2RMB8</accession>
<evidence type="ECO:0000256" key="3">
    <source>
        <dbReference type="ARBA" id="ARBA00022737"/>
    </source>
</evidence>
<dbReference type="GO" id="GO:0008374">
    <property type="term" value="F:O-acyltransferase activity"/>
    <property type="evidence" value="ECO:0007669"/>
    <property type="project" value="TreeGrafter"/>
</dbReference>
<dbReference type="RefSeq" id="WP_091611532.1">
    <property type="nucleotide sequence ID" value="NZ_FNNC01000001.1"/>
</dbReference>
<dbReference type="InterPro" id="IPR018357">
    <property type="entry name" value="Hexapep_transf_CS"/>
</dbReference>
<dbReference type="STRING" id="1122204.SAMN05421781_0836"/>
<dbReference type="InterPro" id="IPR024688">
    <property type="entry name" value="Mac_dom"/>
</dbReference>
<dbReference type="Pfam" id="PF00132">
    <property type="entry name" value="Hexapep"/>
    <property type="match status" value="1"/>
</dbReference>
<dbReference type="PROSITE" id="PS00101">
    <property type="entry name" value="HEXAPEP_TRANSFERASES"/>
    <property type="match status" value="1"/>
</dbReference>
<evidence type="ECO:0000313" key="6">
    <source>
        <dbReference type="Proteomes" id="UP000199488"/>
    </source>
</evidence>
<dbReference type="SMART" id="SM01266">
    <property type="entry name" value="Mac"/>
    <property type="match status" value="1"/>
</dbReference>
<reference evidence="5 6" key="1">
    <citation type="submission" date="2016-10" db="EMBL/GenBank/DDBJ databases">
        <authorList>
            <person name="de Groot N.N."/>
        </authorList>
    </citation>
    <scope>NUCLEOTIDE SEQUENCE [LARGE SCALE GENOMIC DNA]</scope>
    <source>
        <strain evidence="5 6">DSM 23126</strain>
    </source>
</reference>
<keyword evidence="6" id="KW-1185">Reference proteome</keyword>
<sequence>MKSEKEKMLNGELFLPHDPELAAERMQAKLLLEEYNSISVREKERSNQLLQEIVGTMGEEARISPPFWCDYGYNIHLGAQFFANVNCVMLDEAPITFGDGVMLGPGVHIYTVNHPMEEAARATLHEYGSPVTIGHNVWIGGGAIINPGIRIEDGAVIASGAVVTKDVSARTLVGGNPARLIRHLDH</sequence>
<dbReference type="OrthoDB" id="9812571at2"/>
<name>A0A1H2RMB8_9BACI</name>
<dbReference type="SUPFAM" id="SSF51161">
    <property type="entry name" value="Trimeric LpxA-like enzymes"/>
    <property type="match status" value="1"/>
</dbReference>
<dbReference type="Gene3D" id="2.160.10.10">
    <property type="entry name" value="Hexapeptide repeat proteins"/>
    <property type="match status" value="1"/>
</dbReference>
<dbReference type="FunFam" id="2.160.10.10:FF:000008">
    <property type="entry name" value="Maltose O-acetyltransferase"/>
    <property type="match status" value="1"/>
</dbReference>
<dbReference type="PANTHER" id="PTHR23416">
    <property type="entry name" value="SIALIC ACID SYNTHASE-RELATED"/>
    <property type="match status" value="1"/>
</dbReference>
<dbReference type="InterPro" id="IPR051159">
    <property type="entry name" value="Hexapeptide_acetyltransf"/>
</dbReference>
<dbReference type="CDD" id="cd03357">
    <property type="entry name" value="LbH_MAT_GAT"/>
    <property type="match status" value="1"/>
</dbReference>
<proteinExistence type="inferred from homology"/>
<dbReference type="InterPro" id="IPR001451">
    <property type="entry name" value="Hexapep"/>
</dbReference>
<keyword evidence="3" id="KW-0677">Repeat</keyword>
<feature type="domain" description="Maltose/galactoside acetyltransferase" evidence="4">
    <location>
        <begin position="5"/>
        <end position="59"/>
    </location>
</feature>
<dbReference type="Pfam" id="PF12464">
    <property type="entry name" value="Mac"/>
    <property type="match status" value="1"/>
</dbReference>
<dbReference type="PANTHER" id="PTHR23416:SF23">
    <property type="entry name" value="ACETYLTRANSFERASE C18B11.09C-RELATED"/>
    <property type="match status" value="1"/>
</dbReference>
<dbReference type="Proteomes" id="UP000199488">
    <property type="component" value="Unassembled WGS sequence"/>
</dbReference>
<comment type="similarity">
    <text evidence="1">Belongs to the transferase hexapeptide repeat family.</text>
</comment>
<organism evidence="5 6">
    <name type="scientific">Marinococcus luteus</name>
    <dbReference type="NCBI Taxonomy" id="1122204"/>
    <lineage>
        <taxon>Bacteria</taxon>
        <taxon>Bacillati</taxon>
        <taxon>Bacillota</taxon>
        <taxon>Bacilli</taxon>
        <taxon>Bacillales</taxon>
        <taxon>Bacillaceae</taxon>
        <taxon>Marinococcus</taxon>
    </lineage>
</organism>
<dbReference type="GO" id="GO:0016407">
    <property type="term" value="F:acetyltransferase activity"/>
    <property type="evidence" value="ECO:0007669"/>
    <property type="project" value="InterPro"/>
</dbReference>
<keyword evidence="2 5" id="KW-0808">Transferase</keyword>
<evidence type="ECO:0000313" key="5">
    <source>
        <dbReference type="EMBL" id="SDW20633.1"/>
    </source>
</evidence>
<dbReference type="InterPro" id="IPR011004">
    <property type="entry name" value="Trimer_LpxA-like_sf"/>
</dbReference>
<dbReference type="EMBL" id="FNNC01000001">
    <property type="protein sequence ID" value="SDW20633.1"/>
    <property type="molecule type" value="Genomic_DNA"/>
</dbReference>
<protein>
    <submittedName>
        <fullName evidence="5">Maltose O-acetyltransferase</fullName>
    </submittedName>
</protein>